<feature type="compositionally biased region" description="Acidic residues" evidence="6">
    <location>
        <begin position="426"/>
        <end position="440"/>
    </location>
</feature>
<dbReference type="GO" id="GO:0016926">
    <property type="term" value="P:protein desumoylation"/>
    <property type="evidence" value="ECO:0007669"/>
    <property type="project" value="TreeGrafter"/>
</dbReference>
<dbReference type="InterPro" id="IPR051947">
    <property type="entry name" value="Sentrin-specific_protease"/>
</dbReference>
<dbReference type="Gene3D" id="3.40.395.10">
    <property type="entry name" value="Adenoviral Proteinase, Chain A"/>
    <property type="match status" value="1"/>
</dbReference>
<gene>
    <name evidence="8" type="ORF">P153DRAFT_400092</name>
</gene>
<feature type="compositionally biased region" description="Low complexity" evidence="6">
    <location>
        <begin position="1312"/>
        <end position="1323"/>
    </location>
</feature>
<name>A0A6A6A0C5_9PLEO</name>
<feature type="compositionally biased region" description="Polar residues" evidence="6">
    <location>
        <begin position="263"/>
        <end position="284"/>
    </location>
</feature>
<keyword evidence="9" id="KW-1185">Reference proteome</keyword>
<dbReference type="OrthoDB" id="442460at2759"/>
<feature type="compositionally biased region" description="Basic and acidic residues" evidence="6">
    <location>
        <begin position="1252"/>
        <end position="1264"/>
    </location>
</feature>
<dbReference type="GO" id="GO:0005737">
    <property type="term" value="C:cytoplasm"/>
    <property type="evidence" value="ECO:0007669"/>
    <property type="project" value="TreeGrafter"/>
</dbReference>
<feature type="region of interest" description="Disordered" evidence="6">
    <location>
        <begin position="203"/>
        <end position="319"/>
    </location>
</feature>
<feature type="compositionally biased region" description="Basic and acidic residues" evidence="6">
    <location>
        <begin position="674"/>
        <end position="684"/>
    </location>
</feature>
<feature type="region of interest" description="Disordered" evidence="6">
    <location>
        <begin position="30"/>
        <end position="111"/>
    </location>
</feature>
<feature type="compositionally biased region" description="Polar residues" evidence="6">
    <location>
        <begin position="62"/>
        <end position="86"/>
    </location>
</feature>
<comment type="similarity">
    <text evidence="1">Belongs to the peptidase C48 family.</text>
</comment>
<dbReference type="PANTHER" id="PTHR46896">
    <property type="entry name" value="SENTRIN-SPECIFIC PROTEASE"/>
    <property type="match status" value="1"/>
</dbReference>
<evidence type="ECO:0000259" key="7">
    <source>
        <dbReference type="PROSITE" id="PS50600"/>
    </source>
</evidence>
<dbReference type="InterPro" id="IPR003653">
    <property type="entry name" value="Peptidase_C48_C"/>
</dbReference>
<feature type="compositionally biased region" description="Polar residues" evidence="6">
    <location>
        <begin position="634"/>
        <end position="647"/>
    </location>
</feature>
<feature type="domain" description="Ubiquitin-like protease family profile" evidence="7">
    <location>
        <begin position="715"/>
        <end position="1032"/>
    </location>
</feature>
<evidence type="ECO:0000256" key="1">
    <source>
        <dbReference type="ARBA" id="ARBA00005234"/>
    </source>
</evidence>
<protein>
    <recommendedName>
        <fullName evidence="7">Ubiquitin-like protease family profile domain-containing protein</fullName>
    </recommendedName>
</protein>
<keyword evidence="5" id="KW-0378">Hydrolase</keyword>
<organism evidence="8 9">
    <name type="scientific">Dothidotthia symphoricarpi CBS 119687</name>
    <dbReference type="NCBI Taxonomy" id="1392245"/>
    <lineage>
        <taxon>Eukaryota</taxon>
        <taxon>Fungi</taxon>
        <taxon>Dikarya</taxon>
        <taxon>Ascomycota</taxon>
        <taxon>Pezizomycotina</taxon>
        <taxon>Dothideomycetes</taxon>
        <taxon>Pleosporomycetidae</taxon>
        <taxon>Pleosporales</taxon>
        <taxon>Dothidotthiaceae</taxon>
        <taxon>Dothidotthia</taxon>
    </lineage>
</organism>
<proteinExistence type="inferred from homology"/>
<feature type="compositionally biased region" description="Basic and acidic residues" evidence="6">
    <location>
        <begin position="1118"/>
        <end position="1127"/>
    </location>
</feature>
<keyword evidence="4" id="KW-0833">Ubl conjugation pathway</keyword>
<feature type="compositionally biased region" description="Low complexity" evidence="6">
    <location>
        <begin position="924"/>
        <end position="935"/>
    </location>
</feature>
<feature type="compositionally biased region" description="Polar residues" evidence="6">
    <location>
        <begin position="1274"/>
        <end position="1286"/>
    </location>
</feature>
<dbReference type="PROSITE" id="PS50600">
    <property type="entry name" value="ULP_PROTEASE"/>
    <property type="match status" value="1"/>
</dbReference>
<reference evidence="8" key="1">
    <citation type="journal article" date="2020" name="Stud. Mycol.">
        <title>101 Dothideomycetes genomes: a test case for predicting lifestyles and emergence of pathogens.</title>
        <authorList>
            <person name="Haridas S."/>
            <person name="Albert R."/>
            <person name="Binder M."/>
            <person name="Bloem J."/>
            <person name="Labutti K."/>
            <person name="Salamov A."/>
            <person name="Andreopoulos B."/>
            <person name="Baker S."/>
            <person name="Barry K."/>
            <person name="Bills G."/>
            <person name="Bluhm B."/>
            <person name="Cannon C."/>
            <person name="Castanera R."/>
            <person name="Culley D."/>
            <person name="Daum C."/>
            <person name="Ezra D."/>
            <person name="Gonzalez J."/>
            <person name="Henrissat B."/>
            <person name="Kuo A."/>
            <person name="Liang C."/>
            <person name="Lipzen A."/>
            <person name="Lutzoni F."/>
            <person name="Magnuson J."/>
            <person name="Mondo S."/>
            <person name="Nolan M."/>
            <person name="Ohm R."/>
            <person name="Pangilinan J."/>
            <person name="Park H.-J."/>
            <person name="Ramirez L."/>
            <person name="Alfaro M."/>
            <person name="Sun H."/>
            <person name="Tritt A."/>
            <person name="Yoshinaga Y."/>
            <person name="Zwiers L.-H."/>
            <person name="Turgeon B."/>
            <person name="Goodwin S."/>
            <person name="Spatafora J."/>
            <person name="Crous P."/>
            <person name="Grigoriev I."/>
        </authorList>
    </citation>
    <scope>NUCLEOTIDE SEQUENCE</scope>
    <source>
        <strain evidence="8">CBS 119687</strain>
    </source>
</reference>
<feature type="compositionally biased region" description="Basic and acidic residues" evidence="6">
    <location>
        <begin position="404"/>
        <end position="418"/>
    </location>
</feature>
<dbReference type="SUPFAM" id="SSF54001">
    <property type="entry name" value="Cysteine proteinases"/>
    <property type="match status" value="1"/>
</dbReference>
<feature type="compositionally biased region" description="Basic and acidic residues" evidence="6">
    <location>
        <begin position="372"/>
        <end position="382"/>
    </location>
</feature>
<dbReference type="GO" id="GO:0006508">
    <property type="term" value="P:proteolysis"/>
    <property type="evidence" value="ECO:0007669"/>
    <property type="project" value="UniProtKB-KW"/>
</dbReference>
<dbReference type="GeneID" id="54412216"/>
<feature type="compositionally biased region" description="Low complexity" evidence="6">
    <location>
        <begin position="655"/>
        <end position="669"/>
    </location>
</feature>
<feature type="region of interest" description="Disordered" evidence="6">
    <location>
        <begin position="825"/>
        <end position="965"/>
    </location>
</feature>
<sequence length="1467" mass="163178">MTTFFRPLVASLVAKAFGFTHIYLRDTSHPTDAMSPQTHHAEQSRDHASSPLAAAFDPPRASTPSTANSSIDLASWPTGPQQQPTQRVELPGAKRSRQPSGRSDDERRLIPDYSTPADAVALPKPETWPTIRLSTGATMPKKPSANGSFKPINTLDGENLGHNRPRVTTYSKWDRSTNPLIGHEYHTGQKTYVENQLRKKLTTPHHHAPPREHHDQRLEGTTSVKRRKIQHESDEIVDDDDPVEISPPPIRRAPTSRSHETPRSTQSPRSHRSQGSVRPSTARKSGSPPPSGFIATGKVTDPHRPKRRNPGGSVSHGIQYPHQESQEKFPHGNHLEAQDDEIVEQVPSSRKQILDGIHQGVLDGVFQGGRPSSRDHHSEITSHHLPPKARINESTVEVEQLTSDSRDGYHRQSKDLRNYRPAQPLDDNDDPIDTSEDELAADMTTKPGKKKSPSKTVTASNNSARRKEGGKIPAGGWPLNFARTHGFEQRGPDIWLRRGTSSKGFRVVGRGTDGNLQTLNDALDFSHVTKLLTDDVSRIRLEGPRSRNGNLFVFDLEFVEYADFEYFYEIIAKPDCRSQISKDQSHLIKLHELPLQTNNKVGQSPLVLGDYVRSNQEQSNGQQSGLKPTLMDQLRQSSSLKSTSQPNDGKKTAQSSTRTLTRPPRSTRSGAPTHDLENTNDVRKVNKSVSKFSIEKGLGPRWHKSLSYGSGRQRSEVHQNDLTRLDDDEMLNDNLVDFYLSYMFDKHNVPAEKVYVWNTFFFPTLTVNTGRSSINYKAVERWTGRADMFSYDYIVVPINESFHWYLAIICNVSKIDRAPVIENFDEGLPHPTEKPAELGTEDETSTEHEVTDVPQPLDGPQLSTPAPKGSACLIDDDPNLFDEEKELRLVDRDDAGTESNLDHMDNREKTSQSPPRAEAAHVPHAATDSHTASAANVSTSNPPLTKKKGKSKPRQQRKDPDQPVIIILDSLSHTRTGTTRALKEWLRQEGKTKRGMEAEIKENGHYPKEPLIPTQQNLTDCGVYLLGYAEKFFRNPDEFKNRLLTGEMTTETDWPDMKPTEMRNKMRETLFELADQQKVRDKAARKAKKTAEKSKTAPTLDKPEPAKPMLAEPQPEDAVAKESEAPKVEVTGVESAKREEVESDVSPPAAAQNARLGSPFNYISQPAEPSPHLQSTENVYVPKVSDSPPIATSPIKPASTTPQAKPSPRKRSPEVRISTKHTPSHTTNGNSPAAGLHISATTSRLISPSRIRQHDGSNDRERLHIVKPPVKSPELTQQRVRGTSVNPIEIGDSQDLSQKDTVDHASAPVAKSSPAQRRPPSRSFIPLLRHSPSVVEVYPPTHTPKIERTKRNVAGNEYSRNDLEVQLEMAIQNRDGTSRDQAIALDRTQESDAGFDMMDGVQGSEAATQDVDVEMVPIDDVENTQDTVVAETPERNRSSPPAAMEIDTQVQTGWAPGDMVKKVMGLE</sequence>
<feature type="compositionally biased region" description="Low complexity" evidence="6">
    <location>
        <begin position="615"/>
        <end position="625"/>
    </location>
</feature>
<dbReference type="PANTHER" id="PTHR46896:SF3">
    <property type="entry name" value="FI06413P-RELATED"/>
    <property type="match status" value="1"/>
</dbReference>
<evidence type="ECO:0000256" key="4">
    <source>
        <dbReference type="ARBA" id="ARBA00022786"/>
    </source>
</evidence>
<evidence type="ECO:0000256" key="2">
    <source>
        <dbReference type="ARBA" id="ARBA00022553"/>
    </source>
</evidence>
<keyword evidence="3" id="KW-0645">Protease</keyword>
<evidence type="ECO:0000256" key="5">
    <source>
        <dbReference type="ARBA" id="ARBA00022801"/>
    </source>
</evidence>
<dbReference type="GO" id="GO:0005634">
    <property type="term" value="C:nucleus"/>
    <property type="evidence" value="ECO:0007669"/>
    <property type="project" value="TreeGrafter"/>
</dbReference>
<dbReference type="EMBL" id="ML977516">
    <property type="protein sequence ID" value="KAF2125260.1"/>
    <property type="molecule type" value="Genomic_DNA"/>
</dbReference>
<evidence type="ECO:0000313" key="9">
    <source>
        <dbReference type="Proteomes" id="UP000799771"/>
    </source>
</evidence>
<dbReference type="Proteomes" id="UP000799771">
    <property type="component" value="Unassembled WGS sequence"/>
</dbReference>
<keyword evidence="2" id="KW-0597">Phosphoprotein</keyword>
<feature type="region of interest" description="Disordered" evidence="6">
    <location>
        <begin position="1076"/>
        <end position="1325"/>
    </location>
</feature>
<evidence type="ECO:0000313" key="8">
    <source>
        <dbReference type="EMBL" id="KAF2125260.1"/>
    </source>
</evidence>
<dbReference type="RefSeq" id="XP_033519652.1">
    <property type="nucleotide sequence ID" value="XM_033671784.1"/>
</dbReference>
<dbReference type="Pfam" id="PF02902">
    <property type="entry name" value="Peptidase_C48"/>
    <property type="match status" value="1"/>
</dbReference>
<evidence type="ECO:0000256" key="6">
    <source>
        <dbReference type="SAM" id="MobiDB-lite"/>
    </source>
</evidence>
<evidence type="ECO:0000256" key="3">
    <source>
        <dbReference type="ARBA" id="ARBA00022670"/>
    </source>
</evidence>
<feature type="compositionally biased region" description="Basic and acidic residues" evidence="6">
    <location>
        <begin position="1076"/>
        <end position="1105"/>
    </location>
</feature>
<accession>A0A6A6A0C5</accession>
<feature type="region of interest" description="Disordered" evidence="6">
    <location>
        <begin position="362"/>
        <end position="475"/>
    </location>
</feature>
<feature type="compositionally biased region" description="Acidic residues" evidence="6">
    <location>
        <begin position="874"/>
        <end position="884"/>
    </location>
</feature>
<feature type="compositionally biased region" description="Polar residues" evidence="6">
    <location>
        <begin position="392"/>
        <end position="403"/>
    </location>
</feature>
<feature type="compositionally biased region" description="Basic and acidic residues" evidence="6">
    <location>
        <begin position="209"/>
        <end position="218"/>
    </location>
</feature>
<feature type="compositionally biased region" description="Basic and acidic residues" evidence="6">
    <location>
        <begin position="39"/>
        <end position="48"/>
    </location>
</feature>
<dbReference type="InterPro" id="IPR038765">
    <property type="entry name" value="Papain-like_cys_pep_sf"/>
</dbReference>
<dbReference type="GO" id="GO:0070139">
    <property type="term" value="F:SUMO-specific endopeptidase activity"/>
    <property type="evidence" value="ECO:0007669"/>
    <property type="project" value="TreeGrafter"/>
</dbReference>
<feature type="region of interest" description="Disordered" evidence="6">
    <location>
        <begin position="615"/>
        <end position="684"/>
    </location>
</feature>
<feature type="compositionally biased region" description="Basic and acidic residues" evidence="6">
    <location>
        <begin position="885"/>
        <end position="910"/>
    </location>
</feature>
<feature type="region of interest" description="Disordered" evidence="6">
    <location>
        <begin position="1423"/>
        <end position="1443"/>
    </location>
</feature>
<feature type="compositionally biased region" description="Basic and acidic residues" evidence="6">
    <location>
        <begin position="827"/>
        <end position="836"/>
    </location>
</feature>
<feature type="region of interest" description="Disordered" evidence="6">
    <location>
        <begin position="134"/>
        <end position="163"/>
    </location>
</feature>
<feature type="compositionally biased region" description="Basic residues" evidence="6">
    <location>
        <begin position="945"/>
        <end position="955"/>
    </location>
</feature>